<evidence type="ECO:0000256" key="2">
    <source>
        <dbReference type="SAM" id="MobiDB-lite"/>
    </source>
</evidence>
<dbReference type="Pfam" id="PF05794">
    <property type="entry name" value="Tcp11"/>
    <property type="match status" value="1"/>
</dbReference>
<comment type="caution">
    <text evidence="3">The sequence shown here is derived from an EMBL/GenBank/DDBJ whole genome shotgun (WGS) entry which is preliminary data.</text>
</comment>
<name>A0AA39EX01_9HYME</name>
<dbReference type="PANTHER" id="PTHR12832">
    <property type="entry name" value="TESTIS-SPECIFIC PROTEIN PBS13 T-COMPLEX 11"/>
    <property type="match status" value="1"/>
</dbReference>
<comment type="similarity">
    <text evidence="1">Belongs to the TCP11 family.</text>
</comment>
<feature type="region of interest" description="Disordered" evidence="2">
    <location>
        <begin position="1"/>
        <end position="37"/>
    </location>
</feature>
<evidence type="ECO:0000313" key="4">
    <source>
        <dbReference type="Proteomes" id="UP001168990"/>
    </source>
</evidence>
<sequence>MDDNNEEKQTNEPGSSKEFDSSLENDNDKNSTEQQWAPNFLTVASPPKFVSLDEIVQAADGIKNMALAHEIAVDKNFKLQRLEPEDDGVHKKVKEIMHRAFWNLLREQLDENPPNFTQALVLLSEIKDSLELLVLPHHTKIRENLHEVLDIDLIKQQAVNGVIDFFHYSHYILNVMSKICAPVRDDRIRELLQCTDVVETFQGIMETIKLMRLDLANFTITMMRPNIVASSIEYEKTKFAEFLKVQSDGLQFTRNWLLKHLDEDKITAASVDANGVKNVTHYLLAEAYLDLLNWDSNPQAETLMLDQGRLLELRDKINRLSIIGSVMLLCSNTVGAPVQGVAKFKKNIKEHLEALLDNVHSNKMLEDVIHNIVLQVKEDVKATLSDVGAPELPAHIENILEGQIMDLVNEDQKIRSLVNMRIRQFLQKIILSQNAIPTQVPPGLSSLQDELAAVAARFFIIVAHNRSVFGDYYQEIVATEIARCKSTLGTLVNENGVMNV</sequence>
<dbReference type="AlphaFoldDB" id="A0AA39EX01"/>
<dbReference type="InterPro" id="IPR008862">
    <property type="entry name" value="Tcp11"/>
</dbReference>
<reference evidence="3" key="2">
    <citation type="submission" date="2023-03" db="EMBL/GenBank/DDBJ databases">
        <authorList>
            <person name="Inwood S.N."/>
            <person name="Skelly J.G."/>
            <person name="Guhlin J."/>
            <person name="Harrop T.W.R."/>
            <person name="Goldson S.G."/>
            <person name="Dearden P.K."/>
        </authorList>
    </citation>
    <scope>NUCLEOTIDE SEQUENCE</scope>
    <source>
        <strain evidence="3">Irish</strain>
        <tissue evidence="3">Whole body</tissue>
    </source>
</reference>
<dbReference type="Proteomes" id="UP001168990">
    <property type="component" value="Unassembled WGS sequence"/>
</dbReference>
<organism evidence="3 4">
    <name type="scientific">Microctonus aethiopoides</name>
    <dbReference type="NCBI Taxonomy" id="144406"/>
    <lineage>
        <taxon>Eukaryota</taxon>
        <taxon>Metazoa</taxon>
        <taxon>Ecdysozoa</taxon>
        <taxon>Arthropoda</taxon>
        <taxon>Hexapoda</taxon>
        <taxon>Insecta</taxon>
        <taxon>Pterygota</taxon>
        <taxon>Neoptera</taxon>
        <taxon>Endopterygota</taxon>
        <taxon>Hymenoptera</taxon>
        <taxon>Apocrita</taxon>
        <taxon>Ichneumonoidea</taxon>
        <taxon>Braconidae</taxon>
        <taxon>Euphorinae</taxon>
        <taxon>Microctonus</taxon>
    </lineage>
</organism>
<evidence type="ECO:0008006" key="5">
    <source>
        <dbReference type="Google" id="ProtNLM"/>
    </source>
</evidence>
<feature type="compositionally biased region" description="Basic and acidic residues" evidence="2">
    <location>
        <begin position="1"/>
        <end position="31"/>
    </location>
</feature>
<keyword evidence="4" id="KW-1185">Reference proteome</keyword>
<reference evidence="3" key="1">
    <citation type="journal article" date="2023" name="bioRxiv">
        <title>Scaffold-level genome assemblies of two parasitoid biocontrol wasps reveal the parthenogenesis mechanism and an associated novel virus.</title>
        <authorList>
            <person name="Inwood S."/>
            <person name="Skelly J."/>
            <person name="Guhlin J."/>
            <person name="Harrop T."/>
            <person name="Goldson S."/>
            <person name="Dearden P."/>
        </authorList>
    </citation>
    <scope>NUCLEOTIDE SEQUENCE</scope>
    <source>
        <strain evidence="3">Irish</strain>
        <tissue evidence="3">Whole body</tissue>
    </source>
</reference>
<dbReference type="PANTHER" id="PTHR12832:SF11">
    <property type="entry name" value="LD23868P"/>
    <property type="match status" value="1"/>
</dbReference>
<accession>A0AA39EX01</accession>
<gene>
    <name evidence="3" type="ORF">PV328_009850</name>
</gene>
<evidence type="ECO:0000313" key="3">
    <source>
        <dbReference type="EMBL" id="KAK0158912.1"/>
    </source>
</evidence>
<dbReference type="EMBL" id="JAQQBS010001424">
    <property type="protein sequence ID" value="KAK0158912.1"/>
    <property type="molecule type" value="Genomic_DNA"/>
</dbReference>
<protein>
    <recommendedName>
        <fullName evidence="5">T-complex protein 11-like protein 1</fullName>
    </recommendedName>
</protein>
<evidence type="ECO:0000256" key="1">
    <source>
        <dbReference type="ARBA" id="ARBA00010954"/>
    </source>
</evidence>
<dbReference type="GO" id="GO:0007165">
    <property type="term" value="P:signal transduction"/>
    <property type="evidence" value="ECO:0007669"/>
    <property type="project" value="TreeGrafter"/>
</dbReference>
<proteinExistence type="inferred from homology"/>